<dbReference type="AlphaFoldDB" id="A0A3E2GXX8"/>
<feature type="non-terminal residue" evidence="1">
    <location>
        <position position="220"/>
    </location>
</feature>
<feature type="non-terminal residue" evidence="1">
    <location>
        <position position="1"/>
    </location>
</feature>
<evidence type="ECO:0000313" key="1">
    <source>
        <dbReference type="EMBL" id="RFU26025.1"/>
    </source>
</evidence>
<dbReference type="EMBL" id="NCSJ02000290">
    <property type="protein sequence ID" value="RFU26025.1"/>
    <property type="molecule type" value="Genomic_DNA"/>
</dbReference>
<keyword evidence="2" id="KW-1185">Reference proteome</keyword>
<organism evidence="1 2">
    <name type="scientific">Scytalidium lignicola</name>
    <name type="common">Hyphomycete</name>
    <dbReference type="NCBI Taxonomy" id="5539"/>
    <lineage>
        <taxon>Eukaryota</taxon>
        <taxon>Fungi</taxon>
        <taxon>Dikarya</taxon>
        <taxon>Ascomycota</taxon>
        <taxon>Pezizomycotina</taxon>
        <taxon>Leotiomycetes</taxon>
        <taxon>Leotiomycetes incertae sedis</taxon>
        <taxon>Scytalidium</taxon>
    </lineage>
</organism>
<sequence>MYDMGEALCSILWQERERWRFDDEQAYIAFREDNTGTLCAGGGFCWSILATIKWKATAIEPLNHNQISQDQQSPHLLGQLNLEITLTKDLPSWAQNGLHAKNPMLNGGALTDDAFQPKSFLVRIEQGKFATPANIEVGFSPDCDANYTKRLVFNRSPYPPESEWKEAWKEDWLDFEGHNWWDCKEFVGYFLPNPSVNIDEYQKHVALLLEKRFSNHVKPS</sequence>
<evidence type="ECO:0000313" key="2">
    <source>
        <dbReference type="Proteomes" id="UP000258309"/>
    </source>
</evidence>
<reference evidence="1 2" key="1">
    <citation type="submission" date="2018-05" db="EMBL/GenBank/DDBJ databases">
        <title>Draft genome sequence of Scytalidium lignicola DSM 105466, a ubiquitous saprotrophic fungus.</title>
        <authorList>
            <person name="Buettner E."/>
            <person name="Gebauer A.M."/>
            <person name="Hofrichter M."/>
            <person name="Liers C."/>
            <person name="Kellner H."/>
        </authorList>
    </citation>
    <scope>NUCLEOTIDE SEQUENCE [LARGE SCALE GENOMIC DNA]</scope>
    <source>
        <strain evidence="1 2">DSM 105466</strain>
    </source>
</reference>
<dbReference type="OrthoDB" id="2935237at2759"/>
<accession>A0A3E2GXX8</accession>
<protein>
    <submittedName>
        <fullName evidence="1">Uncharacterized protein</fullName>
    </submittedName>
</protein>
<gene>
    <name evidence="1" type="ORF">B7463_g10310</name>
</gene>
<name>A0A3E2GXX8_SCYLI</name>
<dbReference type="OMA" id="WQERERW"/>
<comment type="caution">
    <text evidence="1">The sequence shown here is derived from an EMBL/GenBank/DDBJ whole genome shotgun (WGS) entry which is preliminary data.</text>
</comment>
<proteinExistence type="predicted"/>
<dbReference type="Proteomes" id="UP000258309">
    <property type="component" value="Unassembled WGS sequence"/>
</dbReference>